<dbReference type="Proteomes" id="UP000600547">
    <property type="component" value="Unassembled WGS sequence"/>
</dbReference>
<keyword evidence="3" id="KW-1185">Reference proteome</keyword>
<organism evidence="2 3">
    <name type="scientific">Deinococcus arenae</name>
    <dbReference type="NCBI Taxonomy" id="1452751"/>
    <lineage>
        <taxon>Bacteria</taxon>
        <taxon>Thermotogati</taxon>
        <taxon>Deinococcota</taxon>
        <taxon>Deinococci</taxon>
        <taxon>Deinococcales</taxon>
        <taxon>Deinococcaceae</taxon>
        <taxon>Deinococcus</taxon>
    </lineage>
</organism>
<accession>A0A8H9GJ49</accession>
<comment type="caution">
    <text evidence="2">The sequence shown here is derived from an EMBL/GenBank/DDBJ whole genome shotgun (WGS) entry which is preliminary data.</text>
</comment>
<keyword evidence="1" id="KW-0472">Membrane</keyword>
<feature type="transmembrane region" description="Helical" evidence="1">
    <location>
        <begin position="34"/>
        <end position="53"/>
    </location>
</feature>
<proteinExistence type="predicted"/>
<feature type="transmembrane region" description="Helical" evidence="1">
    <location>
        <begin position="83"/>
        <end position="104"/>
    </location>
</feature>
<evidence type="ECO:0000313" key="2">
    <source>
        <dbReference type="EMBL" id="GGM32227.1"/>
    </source>
</evidence>
<protein>
    <submittedName>
        <fullName evidence="2">Uncharacterized protein</fullName>
    </submittedName>
</protein>
<evidence type="ECO:0000313" key="3">
    <source>
        <dbReference type="Proteomes" id="UP000600547"/>
    </source>
</evidence>
<evidence type="ECO:0000256" key="1">
    <source>
        <dbReference type="SAM" id="Phobius"/>
    </source>
</evidence>
<dbReference type="AlphaFoldDB" id="A0A8H9GJ49"/>
<dbReference type="EMBL" id="BMQG01000002">
    <property type="protein sequence ID" value="GGM32227.1"/>
    <property type="molecule type" value="Genomic_DNA"/>
</dbReference>
<keyword evidence="1" id="KW-0812">Transmembrane</keyword>
<name>A0A8H9GJ49_9DEIO</name>
<sequence>MPAFLRRMIPALIGAAAPLVVLEAFLLGKTAFGLAGLALESIVVVATGILVAVTSRRSLEASDTLMDELRIQRHPERMNEFRLGMALGYGAMVATALAVISLYYF</sequence>
<keyword evidence="1" id="KW-1133">Transmembrane helix</keyword>
<reference evidence="3" key="1">
    <citation type="journal article" date="2019" name="Int. J. Syst. Evol. Microbiol.">
        <title>The Global Catalogue of Microorganisms (GCM) 10K type strain sequencing project: providing services to taxonomists for standard genome sequencing and annotation.</title>
        <authorList>
            <consortium name="The Broad Institute Genomics Platform"/>
            <consortium name="The Broad Institute Genome Sequencing Center for Infectious Disease"/>
            <person name="Wu L."/>
            <person name="Ma J."/>
        </authorList>
    </citation>
    <scope>NUCLEOTIDE SEQUENCE [LARGE SCALE GENOMIC DNA]</scope>
    <source>
        <strain evidence="3">JCM 31047</strain>
    </source>
</reference>
<gene>
    <name evidence="2" type="ORF">GCM10008956_05480</name>
</gene>
<dbReference type="RefSeq" id="WP_162621307.1">
    <property type="nucleotide sequence ID" value="NZ_BMQG01000002.1"/>
</dbReference>